<dbReference type="EMBL" id="NWSH01003373">
    <property type="protein sequence ID" value="PCG66429.1"/>
    <property type="molecule type" value="Genomic_DNA"/>
</dbReference>
<dbReference type="PANTHER" id="PTHR43142">
    <property type="entry name" value="CARBOXYLIC ESTER HYDROLASE"/>
    <property type="match status" value="1"/>
</dbReference>
<feature type="domain" description="Carboxylesterase type B" evidence="8">
    <location>
        <begin position="27"/>
        <end position="521"/>
    </location>
</feature>
<dbReference type="InterPro" id="IPR002018">
    <property type="entry name" value="CarbesteraseB"/>
</dbReference>
<evidence type="ECO:0000256" key="2">
    <source>
        <dbReference type="ARBA" id="ARBA00022487"/>
    </source>
</evidence>
<accession>A0A2A4J3I4</accession>
<dbReference type="SUPFAM" id="SSF53474">
    <property type="entry name" value="alpha/beta-Hydrolases"/>
    <property type="match status" value="1"/>
</dbReference>
<keyword evidence="3 6" id="KW-0378">Hydrolase</keyword>
<gene>
    <name evidence="9" type="ORF">B5V51_7693</name>
</gene>
<dbReference type="PANTHER" id="PTHR43142:SF1">
    <property type="entry name" value="CARBOXYLIC ESTER HYDROLASE"/>
    <property type="match status" value="1"/>
</dbReference>
<organism evidence="9">
    <name type="scientific">Heliothis virescens</name>
    <name type="common">Tobacco budworm moth</name>
    <dbReference type="NCBI Taxonomy" id="7102"/>
    <lineage>
        <taxon>Eukaryota</taxon>
        <taxon>Metazoa</taxon>
        <taxon>Ecdysozoa</taxon>
        <taxon>Arthropoda</taxon>
        <taxon>Hexapoda</taxon>
        <taxon>Insecta</taxon>
        <taxon>Pterygota</taxon>
        <taxon>Neoptera</taxon>
        <taxon>Endopterygota</taxon>
        <taxon>Lepidoptera</taxon>
        <taxon>Glossata</taxon>
        <taxon>Ditrysia</taxon>
        <taxon>Noctuoidea</taxon>
        <taxon>Noctuidae</taxon>
        <taxon>Heliothinae</taxon>
        <taxon>Heliothis</taxon>
    </lineage>
</organism>
<protein>
    <recommendedName>
        <fullName evidence="6">Carboxylic ester hydrolase</fullName>
        <ecNumber evidence="6">3.1.1.-</ecNumber>
    </recommendedName>
</protein>
<evidence type="ECO:0000256" key="6">
    <source>
        <dbReference type="RuleBase" id="RU361235"/>
    </source>
</evidence>
<evidence type="ECO:0000259" key="8">
    <source>
        <dbReference type="Pfam" id="PF00135"/>
    </source>
</evidence>
<proteinExistence type="inferred from homology"/>
<evidence type="ECO:0000313" key="9">
    <source>
        <dbReference type="EMBL" id="PCG66429.1"/>
    </source>
</evidence>
<keyword evidence="5" id="KW-0325">Glycoprotein</keyword>
<dbReference type="InterPro" id="IPR029058">
    <property type="entry name" value="AB_hydrolase_fold"/>
</dbReference>
<dbReference type="Gene3D" id="3.40.50.1820">
    <property type="entry name" value="alpha/beta hydrolase"/>
    <property type="match status" value="1"/>
</dbReference>
<keyword evidence="4" id="KW-1015">Disulfide bond</keyword>
<comment type="similarity">
    <text evidence="1 6">Belongs to the type-B carboxylesterase/lipase family.</text>
</comment>
<dbReference type="GO" id="GO:0052689">
    <property type="term" value="F:carboxylic ester hydrolase activity"/>
    <property type="evidence" value="ECO:0007669"/>
    <property type="project" value="UniProtKB-KW"/>
</dbReference>
<dbReference type="PROSITE" id="PS00122">
    <property type="entry name" value="CARBOXYLESTERASE_B_1"/>
    <property type="match status" value="1"/>
</dbReference>
<evidence type="ECO:0000256" key="1">
    <source>
        <dbReference type="ARBA" id="ARBA00005964"/>
    </source>
</evidence>
<evidence type="ECO:0000256" key="5">
    <source>
        <dbReference type="ARBA" id="ARBA00023180"/>
    </source>
</evidence>
<dbReference type="Pfam" id="PF00135">
    <property type="entry name" value="COesterase"/>
    <property type="match status" value="1"/>
</dbReference>
<sequence length="557" mass="62604">MKYRPQFVYIVCLLCVHHVFSLFVFTPVVEVSQGKLRGLRSFSGQNRYYGIPYAVSERFQPPKPSKKWSGVYHAVYKFDSCAQSFAVFQLGVEDCHRLDVFTPAKAPSGQRLPVLVFFHGGAYYYGSKWHYDPEFLVKKNVIVVTVNYRLGVLGFLCLNNVANLGLKDQVAALRWIQESIATFGGDPDNVTISGYSAGATSAAMHLLSKHSRGLFHKAILMSGVALTPWAFNPEPLTPAFEDAAKIAKVQNESDVYNIFLTSSVRDVLSATKGTSIDPRYFKYSPCVDTDFTEPFFHSMPYDTITSGEFNKVPMIVGFTDMEGALFYGLNNQRTLEYLDNNFVDRLPSVFSWCSDDDKREIASKIRSHYFRKQSISSRASVKGGVDYYSDWISYGVVDAFSKLIAKYSDEPIYNYMFSYKGGRNFGSLVFSGKLTVRGATHSDDIFYLFKPGGLTLGLSSSDRLIIDRHTTMLTNFMKFGDPTPHTTSLLPVRWPATMANRSQVLHIDRQLSVSDMPASHQGRFLLGLLCQHGQPGLVPCESHRSCNLQIDVRGNWQ</sequence>
<keyword evidence="7" id="KW-0812">Transmembrane</keyword>
<dbReference type="InterPro" id="IPR019826">
    <property type="entry name" value="Carboxylesterase_B_AS"/>
</dbReference>
<dbReference type="STRING" id="7102.A0A2A4J3I4"/>
<keyword evidence="2" id="KW-0719">Serine esterase</keyword>
<evidence type="ECO:0000256" key="4">
    <source>
        <dbReference type="ARBA" id="ARBA00023157"/>
    </source>
</evidence>
<evidence type="ECO:0000256" key="3">
    <source>
        <dbReference type="ARBA" id="ARBA00022801"/>
    </source>
</evidence>
<dbReference type="EC" id="3.1.1.-" evidence="6"/>
<feature type="transmembrane region" description="Helical" evidence="7">
    <location>
        <begin position="7"/>
        <end position="29"/>
    </location>
</feature>
<reference evidence="9" key="1">
    <citation type="submission" date="2017-09" db="EMBL/GenBank/DDBJ databases">
        <title>Contemporary evolution of a Lepidopteran species, Heliothis virescens, in response to modern agricultural practices.</title>
        <authorList>
            <person name="Fritz M.L."/>
            <person name="Deyonke A.M."/>
            <person name="Papanicolaou A."/>
            <person name="Micinski S."/>
            <person name="Westbrook J."/>
            <person name="Gould F."/>
        </authorList>
    </citation>
    <scope>NUCLEOTIDE SEQUENCE [LARGE SCALE GENOMIC DNA]</scope>
    <source>
        <strain evidence="9">HvINT-</strain>
        <tissue evidence="9">Whole body</tissue>
    </source>
</reference>
<keyword evidence="7" id="KW-1133">Transmembrane helix</keyword>
<keyword evidence="7" id="KW-0472">Membrane</keyword>
<dbReference type="AlphaFoldDB" id="A0A2A4J3I4"/>
<name>A0A2A4J3I4_HELVI</name>
<evidence type="ECO:0000256" key="7">
    <source>
        <dbReference type="SAM" id="Phobius"/>
    </source>
</evidence>
<comment type="caution">
    <text evidence="9">The sequence shown here is derived from an EMBL/GenBank/DDBJ whole genome shotgun (WGS) entry which is preliminary data.</text>
</comment>